<evidence type="ECO:0000313" key="1">
    <source>
        <dbReference type="EMBL" id="KAK2769369.1"/>
    </source>
</evidence>
<accession>A0AAD9YLH3</accession>
<dbReference type="Proteomes" id="UP001281614">
    <property type="component" value="Unassembled WGS sequence"/>
</dbReference>
<gene>
    <name evidence="1" type="ORF">CKAH01_00976</name>
</gene>
<dbReference type="AlphaFoldDB" id="A0AAD9YLH3"/>
<dbReference type="PANTHER" id="PTHR38166:SF1">
    <property type="entry name" value="C2H2-TYPE DOMAIN-CONTAINING PROTEIN"/>
    <property type="match status" value="1"/>
</dbReference>
<protein>
    <recommendedName>
        <fullName evidence="3">C2H2-type domain-containing protein</fullName>
    </recommendedName>
</protein>
<organism evidence="1 2">
    <name type="scientific">Colletotrichum kahawae</name>
    <name type="common">Coffee berry disease fungus</name>
    <dbReference type="NCBI Taxonomy" id="34407"/>
    <lineage>
        <taxon>Eukaryota</taxon>
        <taxon>Fungi</taxon>
        <taxon>Dikarya</taxon>
        <taxon>Ascomycota</taxon>
        <taxon>Pezizomycotina</taxon>
        <taxon>Sordariomycetes</taxon>
        <taxon>Hypocreomycetidae</taxon>
        <taxon>Glomerellales</taxon>
        <taxon>Glomerellaceae</taxon>
        <taxon>Colletotrichum</taxon>
        <taxon>Colletotrichum gloeosporioides species complex</taxon>
    </lineage>
</organism>
<evidence type="ECO:0000313" key="2">
    <source>
        <dbReference type="Proteomes" id="UP001281614"/>
    </source>
</evidence>
<keyword evidence="2" id="KW-1185">Reference proteome</keyword>
<sequence>MKPYGYKSVIELPAQDLNHANLILRPNELQSGCPDKENDHQLLLACPFYKSDRDKYQDCLRLQLKRIKDVKQHISRRDMQVPYCPSCGLDFDTQEERIRHSRLQQCQIRDFPRPDGITCPQRDKISSTRARRNQGLSSQWFAVWDLLFPDKPQPASAYVEHPVREAMESLRELWSREGLDIISATFQRYCEQSQSHVYNEHLPTAVSDTMTALFDQFLKMNPSATSQTQVGTTIRGQEVTVSGWDRIQGSRLVDHEIQAESFTWHFLSTSPGLMDFGTLSNSDNTSVSKDLGLDEPMVESGAWGDFLAEGCNSWTDFSMPAEHRRVRSA</sequence>
<reference evidence="1" key="1">
    <citation type="submission" date="2023-02" db="EMBL/GenBank/DDBJ databases">
        <title>Colletotrichum kahawae CIFC_Que2 genome sequencing and assembly.</title>
        <authorList>
            <person name="Baroncelli R."/>
        </authorList>
    </citation>
    <scope>NUCLEOTIDE SEQUENCE</scope>
    <source>
        <strain evidence="1">CIFC_Que2</strain>
    </source>
</reference>
<comment type="caution">
    <text evidence="1">The sequence shown here is derived from an EMBL/GenBank/DDBJ whole genome shotgun (WGS) entry which is preliminary data.</text>
</comment>
<proteinExistence type="predicted"/>
<dbReference type="EMBL" id="VYYT01000112">
    <property type="protein sequence ID" value="KAK2769369.1"/>
    <property type="molecule type" value="Genomic_DNA"/>
</dbReference>
<name>A0AAD9YLH3_COLKA</name>
<dbReference type="PANTHER" id="PTHR38166">
    <property type="entry name" value="C2H2-TYPE DOMAIN-CONTAINING PROTEIN-RELATED"/>
    <property type="match status" value="1"/>
</dbReference>
<evidence type="ECO:0008006" key="3">
    <source>
        <dbReference type="Google" id="ProtNLM"/>
    </source>
</evidence>